<evidence type="ECO:0000313" key="6">
    <source>
        <dbReference type="Proteomes" id="UP000625711"/>
    </source>
</evidence>
<dbReference type="InterPro" id="IPR013087">
    <property type="entry name" value="Znf_C2H2_type"/>
</dbReference>
<dbReference type="PROSITE" id="PS00028">
    <property type="entry name" value="ZINC_FINGER_C2H2_1"/>
    <property type="match status" value="1"/>
</dbReference>
<name>A0A834HUH8_RHYFE</name>
<keyword evidence="1" id="KW-0862">Zinc</keyword>
<dbReference type="Pfam" id="PF10545">
    <property type="entry name" value="MADF_DNA_bdg"/>
    <property type="match status" value="1"/>
</dbReference>
<sequence>MEQKKLFHCEDCTKSYTTRSNLNFHIKRIHPEKTSALNLKAIRDENDSIKCVKDTGYKKAEKQFIAECIEVYRGLPALWDVKSKDYSNRAKKREQYDVLIGKYREKFPDADIQEVVKKINSLRTNFRKELKRIRDAEKSGTGAGGVEPSLWYFDEMRFLQTQETPTGSIGTTDISQNNIVVANNESRQTNRRRKSPDTTDKLASQRLQEPQDDSDKIAAAWAVELRKMDPQQQLFAKKAISDILFEGQMGTLHRNSVEINSSRVSTS</sequence>
<feature type="domain" description="MADF" evidence="4">
    <location>
        <begin position="67"/>
        <end position="164"/>
    </location>
</feature>
<dbReference type="PROSITE" id="PS51029">
    <property type="entry name" value="MADF"/>
    <property type="match status" value="1"/>
</dbReference>
<evidence type="ECO:0000256" key="2">
    <source>
        <dbReference type="SAM" id="MobiDB-lite"/>
    </source>
</evidence>
<dbReference type="PANTHER" id="PTHR21505">
    <property type="entry name" value="MADF DOMAIN-CONTAINING PROTEIN-RELATED"/>
    <property type="match status" value="1"/>
</dbReference>
<gene>
    <name evidence="5" type="ORF">GWI33_017933</name>
</gene>
<dbReference type="Proteomes" id="UP000625711">
    <property type="component" value="Unassembled WGS sequence"/>
</dbReference>
<evidence type="ECO:0000259" key="4">
    <source>
        <dbReference type="PROSITE" id="PS51029"/>
    </source>
</evidence>
<dbReference type="PROSITE" id="PS50157">
    <property type="entry name" value="ZINC_FINGER_C2H2_2"/>
    <property type="match status" value="1"/>
</dbReference>
<dbReference type="GO" id="GO:0008270">
    <property type="term" value="F:zinc ion binding"/>
    <property type="evidence" value="ECO:0007669"/>
    <property type="project" value="UniProtKB-KW"/>
</dbReference>
<dbReference type="AlphaFoldDB" id="A0A834HUH8"/>
<evidence type="ECO:0008006" key="7">
    <source>
        <dbReference type="Google" id="ProtNLM"/>
    </source>
</evidence>
<dbReference type="InterPro" id="IPR006578">
    <property type="entry name" value="MADF-dom"/>
</dbReference>
<proteinExistence type="predicted"/>
<dbReference type="SUPFAM" id="SSF57667">
    <property type="entry name" value="beta-beta-alpha zinc fingers"/>
    <property type="match status" value="1"/>
</dbReference>
<dbReference type="OrthoDB" id="6152242at2759"/>
<dbReference type="EMBL" id="JAACXV010014280">
    <property type="protein sequence ID" value="KAF7269012.1"/>
    <property type="molecule type" value="Genomic_DNA"/>
</dbReference>
<organism evidence="5 6">
    <name type="scientific">Rhynchophorus ferrugineus</name>
    <name type="common">Red palm weevil</name>
    <name type="synonym">Curculio ferrugineus</name>
    <dbReference type="NCBI Taxonomy" id="354439"/>
    <lineage>
        <taxon>Eukaryota</taxon>
        <taxon>Metazoa</taxon>
        <taxon>Ecdysozoa</taxon>
        <taxon>Arthropoda</taxon>
        <taxon>Hexapoda</taxon>
        <taxon>Insecta</taxon>
        <taxon>Pterygota</taxon>
        <taxon>Neoptera</taxon>
        <taxon>Endopterygota</taxon>
        <taxon>Coleoptera</taxon>
        <taxon>Polyphaga</taxon>
        <taxon>Cucujiformia</taxon>
        <taxon>Curculionidae</taxon>
        <taxon>Dryophthorinae</taxon>
        <taxon>Rhynchophorus</taxon>
    </lineage>
</organism>
<keyword evidence="1" id="KW-0479">Metal-binding</keyword>
<feature type="region of interest" description="Disordered" evidence="2">
    <location>
        <begin position="184"/>
        <end position="213"/>
    </location>
</feature>
<feature type="domain" description="C2H2-type" evidence="3">
    <location>
        <begin position="7"/>
        <end position="35"/>
    </location>
</feature>
<protein>
    <recommendedName>
        <fullName evidence="7">MADF domain-containing protein</fullName>
    </recommendedName>
</protein>
<comment type="caution">
    <text evidence="5">The sequence shown here is derived from an EMBL/GenBank/DDBJ whole genome shotgun (WGS) entry which is preliminary data.</text>
</comment>
<dbReference type="InterPro" id="IPR036236">
    <property type="entry name" value="Znf_C2H2_sf"/>
</dbReference>
<keyword evidence="6" id="KW-1185">Reference proteome</keyword>
<evidence type="ECO:0000256" key="1">
    <source>
        <dbReference type="PROSITE-ProRule" id="PRU00042"/>
    </source>
</evidence>
<accession>A0A834HUH8</accession>
<reference evidence="5" key="1">
    <citation type="submission" date="2020-08" db="EMBL/GenBank/DDBJ databases">
        <title>Genome sequencing and assembly of the red palm weevil Rhynchophorus ferrugineus.</title>
        <authorList>
            <person name="Dias G.B."/>
            <person name="Bergman C.M."/>
            <person name="Manee M."/>
        </authorList>
    </citation>
    <scope>NUCLEOTIDE SEQUENCE</scope>
    <source>
        <strain evidence="5">AA-2017</strain>
        <tissue evidence="5">Whole larva</tissue>
    </source>
</reference>
<dbReference type="PANTHER" id="PTHR21505:SF8">
    <property type="entry name" value="DPT-YFP REPRESSOR BY OVEREXPRESSION, ISOFORM D-RELATED"/>
    <property type="match status" value="1"/>
</dbReference>
<keyword evidence="1" id="KW-0863">Zinc-finger</keyword>
<evidence type="ECO:0000259" key="3">
    <source>
        <dbReference type="PROSITE" id="PS50157"/>
    </source>
</evidence>
<evidence type="ECO:0000313" key="5">
    <source>
        <dbReference type="EMBL" id="KAF7269012.1"/>
    </source>
</evidence>
<dbReference type="SMART" id="SM00595">
    <property type="entry name" value="MADF"/>
    <property type="match status" value="1"/>
</dbReference>
<dbReference type="Gene3D" id="3.30.160.60">
    <property type="entry name" value="Classic Zinc Finger"/>
    <property type="match status" value="1"/>
</dbReference>